<dbReference type="GO" id="GO:0071555">
    <property type="term" value="P:cell wall organization"/>
    <property type="evidence" value="ECO:0007669"/>
    <property type="project" value="TreeGrafter"/>
</dbReference>
<evidence type="ECO:0000256" key="7">
    <source>
        <dbReference type="ARBA" id="ARBA00023295"/>
    </source>
</evidence>
<comment type="function">
    <text evidence="8">Beta-glucosidases are one of a number of cellulolytic enzymes involved in the degradation of cellulosic biomass. Catalyzes the last step releasing glucose from the inhibitory cellobiose.</text>
</comment>
<dbReference type="OrthoDB" id="4082933at2759"/>
<dbReference type="GO" id="GO:0005576">
    <property type="term" value="C:extracellular region"/>
    <property type="evidence" value="ECO:0007669"/>
    <property type="project" value="TreeGrafter"/>
</dbReference>
<evidence type="ECO:0000313" key="15">
    <source>
        <dbReference type="Proteomes" id="UP000811619"/>
    </source>
</evidence>
<feature type="compositionally biased region" description="Pro residues" evidence="13">
    <location>
        <begin position="288"/>
        <end position="302"/>
    </location>
</feature>
<reference evidence="14" key="1">
    <citation type="journal article" date="2020" name="bioRxiv">
        <title>Whole genome comparisons of ergot fungi reveals the divergence and evolution of species within the genus Claviceps are the result of varying mechanisms driving genome evolution and host range expansion.</title>
        <authorList>
            <person name="Wyka S.A."/>
            <person name="Mondo S.J."/>
            <person name="Liu M."/>
            <person name="Dettman J."/>
            <person name="Nalam V."/>
            <person name="Broders K.D."/>
        </authorList>
    </citation>
    <scope>NUCLEOTIDE SEQUENCE</scope>
    <source>
        <strain evidence="14">CCC 489</strain>
    </source>
</reference>
<gene>
    <name evidence="14" type="ORF">E4U42_007918</name>
</gene>
<sequence>MKGGLAAAAAAAAMVNGVAASHQRHAHDALFKRHANATDGICTPSCTTIYNTYLGPETYMPIQTRTLMTTATAPVPKHTPVHTHSPKKHHHVPPPVAHHCPTIGDYTFPATTITVYATKTVCPLAPHSGTHTGAPWATHTGGPTPNGTVVVHPGVYVAPKQVVHVTVKDFIFYCPFTRHHADSATPTPATLTATTTAHPTTTEDCDDAPMTTSSSAPFTPVPPPPPAVKDEPKPAPQPAPAPAPAPAPVKDEPKPAPKPPAPAPVKDEPKSTPTPPAPAPVKDEPKSTPTPPASKPPAPKPHQPATGGDGLSSDNDHLGITYTLFRPNDASCKSAEEVDTEIASIKGAGFSVVRLYSPECDALKLVGDASKKHGLKLIVGVFVKASGCDINTPEIKLQVDQLVAWDSWDLVNLVVVGNEAIMNSFCSAPQLAALVVAVKEKVSVKYNGHFTVSETLNIWLRPDVSAAICPVIPVTGANIHSFFNPSIAPEMSGVFVKAQLDILATICPGNEVINLECGYPSSGKTNGLAVPGPSQQAAAIKSIREIVGHKTVFFAFQNELWKGQSECECETSFGCAELFDMKISYN</sequence>
<keyword evidence="3" id="KW-0134">Cell wall</keyword>
<feature type="compositionally biased region" description="Low complexity" evidence="13">
    <location>
        <begin position="184"/>
        <end position="202"/>
    </location>
</feature>
<keyword evidence="5" id="KW-0732">Signal</keyword>
<keyword evidence="4" id="KW-0964">Secreted</keyword>
<keyword evidence="15" id="KW-1185">Reference proteome</keyword>
<dbReference type="InterPro" id="IPR050732">
    <property type="entry name" value="Beta-glucan_modifiers"/>
</dbReference>
<protein>
    <recommendedName>
        <fullName evidence="9">Probable beta-glucosidase btgE</fullName>
    </recommendedName>
    <alternativeName>
        <fullName evidence="10">Beta-D-glucoside glucohydrolase btgE</fullName>
    </alternativeName>
    <alternativeName>
        <fullName evidence="12">Cellobiase btgE</fullName>
    </alternativeName>
    <alternativeName>
        <fullName evidence="11">Gentiobiase btgE</fullName>
    </alternativeName>
</protein>
<dbReference type="GO" id="GO:0042973">
    <property type="term" value="F:glucan endo-1,3-beta-D-glucosidase activity"/>
    <property type="evidence" value="ECO:0007669"/>
    <property type="project" value="TreeGrafter"/>
</dbReference>
<evidence type="ECO:0000256" key="4">
    <source>
        <dbReference type="ARBA" id="ARBA00022525"/>
    </source>
</evidence>
<dbReference type="SUPFAM" id="SSF51445">
    <property type="entry name" value="(Trans)glycosidases"/>
    <property type="match status" value="1"/>
</dbReference>
<evidence type="ECO:0000256" key="6">
    <source>
        <dbReference type="ARBA" id="ARBA00022801"/>
    </source>
</evidence>
<comment type="similarity">
    <text evidence="2">Belongs to the glycosyl hydrolase 17 family.</text>
</comment>
<dbReference type="PANTHER" id="PTHR16631">
    <property type="entry name" value="GLUCAN 1,3-BETA-GLUCOSIDASE"/>
    <property type="match status" value="1"/>
</dbReference>
<evidence type="ECO:0000256" key="3">
    <source>
        <dbReference type="ARBA" id="ARBA00022512"/>
    </source>
</evidence>
<evidence type="ECO:0000256" key="12">
    <source>
        <dbReference type="ARBA" id="ARBA00042762"/>
    </source>
</evidence>
<dbReference type="EMBL" id="SRPY01000952">
    <property type="protein sequence ID" value="KAG5915751.1"/>
    <property type="molecule type" value="Genomic_DNA"/>
</dbReference>
<evidence type="ECO:0000256" key="11">
    <source>
        <dbReference type="ARBA" id="ARBA00041516"/>
    </source>
</evidence>
<feature type="compositionally biased region" description="Pro residues" evidence="13">
    <location>
        <begin position="234"/>
        <end position="247"/>
    </location>
</feature>
<evidence type="ECO:0000256" key="9">
    <source>
        <dbReference type="ARBA" id="ARBA00039284"/>
    </source>
</evidence>
<evidence type="ECO:0000256" key="2">
    <source>
        <dbReference type="ARBA" id="ARBA00008773"/>
    </source>
</evidence>
<evidence type="ECO:0000256" key="1">
    <source>
        <dbReference type="ARBA" id="ARBA00004191"/>
    </source>
</evidence>
<comment type="subcellular location">
    <subcellularLocation>
        <location evidence="1">Secreted</location>
        <location evidence="1">Cell wall</location>
    </subcellularLocation>
</comment>
<keyword evidence="7" id="KW-0326">Glycosidase</keyword>
<keyword evidence="6" id="KW-0378">Hydrolase</keyword>
<dbReference type="PANTHER" id="PTHR16631:SF24">
    <property type="entry name" value="FAMILY 17 GLUCOSIDASE SCW11-RELATED"/>
    <property type="match status" value="1"/>
</dbReference>
<feature type="region of interest" description="Disordered" evidence="13">
    <location>
        <begin position="182"/>
        <end position="319"/>
    </location>
</feature>
<accession>A0A8K0NFW6</accession>
<evidence type="ECO:0000313" key="14">
    <source>
        <dbReference type="EMBL" id="KAG5915751.1"/>
    </source>
</evidence>
<evidence type="ECO:0000256" key="13">
    <source>
        <dbReference type="SAM" id="MobiDB-lite"/>
    </source>
</evidence>
<dbReference type="PRINTS" id="PR01217">
    <property type="entry name" value="PRICHEXTENSN"/>
</dbReference>
<dbReference type="GO" id="GO:0009277">
    <property type="term" value="C:fungal-type cell wall"/>
    <property type="evidence" value="ECO:0007669"/>
    <property type="project" value="TreeGrafter"/>
</dbReference>
<name>A0A8K0NFW6_9HYPO</name>
<dbReference type="GO" id="GO:0009986">
    <property type="term" value="C:cell surface"/>
    <property type="evidence" value="ECO:0007669"/>
    <property type="project" value="TreeGrafter"/>
</dbReference>
<proteinExistence type="inferred from homology"/>
<dbReference type="InterPro" id="IPR017853">
    <property type="entry name" value="GH"/>
</dbReference>
<dbReference type="Proteomes" id="UP000811619">
    <property type="component" value="Unassembled WGS sequence"/>
</dbReference>
<organism evidence="14 15">
    <name type="scientific">Claviceps africana</name>
    <dbReference type="NCBI Taxonomy" id="83212"/>
    <lineage>
        <taxon>Eukaryota</taxon>
        <taxon>Fungi</taxon>
        <taxon>Dikarya</taxon>
        <taxon>Ascomycota</taxon>
        <taxon>Pezizomycotina</taxon>
        <taxon>Sordariomycetes</taxon>
        <taxon>Hypocreomycetidae</taxon>
        <taxon>Hypocreales</taxon>
        <taxon>Clavicipitaceae</taxon>
        <taxon>Claviceps</taxon>
    </lineage>
</organism>
<dbReference type="AlphaFoldDB" id="A0A8K0NFW6"/>
<comment type="caution">
    <text evidence="14">The sequence shown here is derived from an EMBL/GenBank/DDBJ whole genome shotgun (WGS) entry which is preliminary data.</text>
</comment>
<evidence type="ECO:0000256" key="5">
    <source>
        <dbReference type="ARBA" id="ARBA00022729"/>
    </source>
</evidence>
<evidence type="ECO:0000256" key="10">
    <source>
        <dbReference type="ARBA" id="ARBA00041495"/>
    </source>
</evidence>
<evidence type="ECO:0000256" key="8">
    <source>
        <dbReference type="ARBA" id="ARBA00024983"/>
    </source>
</evidence>